<reference evidence="2 3" key="1">
    <citation type="submission" date="2018-10" db="EMBL/GenBank/DDBJ databases">
        <title>Isolation, diversity and antibacterial activity of antinobacteria from the wheat rhizosphere soil.</title>
        <authorList>
            <person name="Sun T."/>
        </authorList>
    </citation>
    <scope>NUCLEOTIDE SEQUENCE [LARGE SCALE GENOMIC DNA]</scope>
    <source>
        <strain evidence="2 3">SJ-23</strain>
    </source>
</reference>
<evidence type="ECO:0000259" key="1">
    <source>
        <dbReference type="Pfam" id="PF25355"/>
    </source>
</evidence>
<sequence length="109" mass="12165">MGKFSYDSTVKVDFEDRLLAHLQLVIGAKLRRGESFHFSWRDDPSIGDGRTTIWIHPRATMVYKFYGSRPPTINRAWVEALTITANSAAGLHIVPEPGPGEDGAEEHLS</sequence>
<evidence type="ECO:0000313" key="2">
    <source>
        <dbReference type="EMBL" id="RNB48374.1"/>
    </source>
</evidence>
<protein>
    <submittedName>
        <fullName evidence="2">ATP-dependent DNA ligase</fullName>
    </submittedName>
</protein>
<feature type="domain" description="DUF7882" evidence="1">
    <location>
        <begin position="1"/>
        <end position="96"/>
    </location>
</feature>
<dbReference type="Pfam" id="PF25355">
    <property type="entry name" value="DUF7882"/>
    <property type="match status" value="1"/>
</dbReference>
<dbReference type="EMBL" id="RHHB01000020">
    <property type="protein sequence ID" value="RNB48374.1"/>
    <property type="molecule type" value="Genomic_DNA"/>
</dbReference>
<dbReference type="GO" id="GO:0016874">
    <property type="term" value="F:ligase activity"/>
    <property type="evidence" value="ECO:0007669"/>
    <property type="project" value="UniProtKB-KW"/>
</dbReference>
<accession>A0A3M8AB63</accession>
<gene>
    <name evidence="2" type="ORF">EDM22_11120</name>
</gene>
<dbReference type="Proteomes" id="UP000275048">
    <property type="component" value="Unassembled WGS sequence"/>
</dbReference>
<organism evidence="2 3">
    <name type="scientific">Agromyces tardus</name>
    <dbReference type="NCBI Taxonomy" id="2583849"/>
    <lineage>
        <taxon>Bacteria</taxon>
        <taxon>Bacillati</taxon>
        <taxon>Actinomycetota</taxon>
        <taxon>Actinomycetes</taxon>
        <taxon>Micrococcales</taxon>
        <taxon>Microbacteriaceae</taxon>
        <taxon>Agromyces</taxon>
    </lineage>
</organism>
<dbReference type="AlphaFoldDB" id="A0A3M8AB63"/>
<dbReference type="InterPro" id="IPR057204">
    <property type="entry name" value="DUF7882"/>
</dbReference>
<dbReference type="RefSeq" id="WP_122937119.1">
    <property type="nucleotide sequence ID" value="NZ_JBHSNT010000008.1"/>
</dbReference>
<name>A0A3M8AB63_9MICO</name>
<proteinExistence type="predicted"/>
<keyword evidence="2" id="KW-0436">Ligase</keyword>
<dbReference type="OrthoDB" id="5123855at2"/>
<comment type="caution">
    <text evidence="2">The sequence shown here is derived from an EMBL/GenBank/DDBJ whole genome shotgun (WGS) entry which is preliminary data.</text>
</comment>
<evidence type="ECO:0000313" key="3">
    <source>
        <dbReference type="Proteomes" id="UP000275048"/>
    </source>
</evidence>
<keyword evidence="3" id="KW-1185">Reference proteome</keyword>